<feature type="domain" description="DNA mismatch repair protein S5" evidence="5">
    <location>
        <begin position="217"/>
        <end position="344"/>
    </location>
</feature>
<evidence type="ECO:0000256" key="3">
    <source>
        <dbReference type="ARBA" id="ARBA00023204"/>
    </source>
</evidence>
<dbReference type="InterPro" id="IPR037198">
    <property type="entry name" value="MutL_C_sf"/>
</dbReference>
<sequence>MILGESLGLTGIQPLSTELVHRIAAGEVIDSPAAVVRELIDNAIDAQATRIVIALWPDNWRIKVSDNGVGLSWADLKQAAAPHTTSKLRSGDLSQIRTLGFRGEALHSLTQVGQLNICSRRGDEGWQVTYDRQGQVAEVNQVAIASGTIATVDQLFWDWPARKQALPSLTQQLRSIQAVIHSHALCHPQITWQVYQGERQWFSIAPGQTAQDILPQILSTLDPGDLRCLKVPFNNGTEYLEVLLGLPDRCHRHRPDWVRVAVNGRCVQVSGDDNFTALRPLEQTILRNFRQTLPRHRYPLCFIHLYIEPEQVDWNRHPAKTDIYLRDLEQWQQRVAAVIQELLKIPDDADAGHSQKIQQLVKVAEGKGVYNLQQSSLLSNTEEDHERLHELRAIAQLHQTYILAEHTSGMWLIEQHIAHERVLYEQLQKDWQLVPLTPPIMLPDLTEQQVNQLTHFGLEIEIFGPHLWAIRSAPEPLAKRSDCQEALLELSQCTELDAALVATACRSAIRNGTPLALPEMQTLLDQWQRTQRPRTCPHGRPIYLSLEETNLARFFRRHWVIGKSHGI</sequence>
<name>A0A2W1JNX5_9CYAN</name>
<dbReference type="SUPFAM" id="SSF55874">
    <property type="entry name" value="ATPase domain of HSP90 chaperone/DNA topoisomerase II/histidine kinase"/>
    <property type="match status" value="1"/>
</dbReference>
<dbReference type="GO" id="GO:0032300">
    <property type="term" value="C:mismatch repair complex"/>
    <property type="evidence" value="ECO:0007669"/>
    <property type="project" value="InterPro"/>
</dbReference>
<keyword evidence="7" id="KW-1185">Reference proteome</keyword>
<dbReference type="CDD" id="cd16926">
    <property type="entry name" value="HATPase_MutL-MLH-PMS-like"/>
    <property type="match status" value="1"/>
</dbReference>
<dbReference type="PANTHER" id="PTHR10073">
    <property type="entry name" value="DNA MISMATCH REPAIR PROTEIN MLH, PMS, MUTL"/>
    <property type="match status" value="1"/>
</dbReference>
<dbReference type="InterPro" id="IPR014762">
    <property type="entry name" value="DNA_mismatch_repair_CS"/>
</dbReference>
<evidence type="ECO:0000259" key="4">
    <source>
        <dbReference type="SMART" id="SM00853"/>
    </source>
</evidence>
<accession>A0A2W1JNX5</accession>
<dbReference type="SUPFAM" id="SSF54211">
    <property type="entry name" value="Ribosomal protein S5 domain 2-like"/>
    <property type="match status" value="1"/>
</dbReference>
<dbReference type="CDD" id="cd00782">
    <property type="entry name" value="MutL_Trans"/>
    <property type="match status" value="1"/>
</dbReference>
<dbReference type="GO" id="GO:0016887">
    <property type="term" value="F:ATP hydrolysis activity"/>
    <property type="evidence" value="ECO:0007669"/>
    <property type="project" value="InterPro"/>
</dbReference>
<protein>
    <submittedName>
        <fullName evidence="6">DNA mismatch repair protein MutL</fullName>
    </submittedName>
</protein>
<dbReference type="InterPro" id="IPR038973">
    <property type="entry name" value="MutL/Mlh/Pms-like"/>
</dbReference>
<gene>
    <name evidence="6" type="primary">mutL_1</name>
    <name evidence="6" type="ORF">C1752_08626</name>
</gene>
<evidence type="ECO:0000256" key="2">
    <source>
        <dbReference type="ARBA" id="ARBA00022763"/>
    </source>
</evidence>
<dbReference type="AlphaFoldDB" id="A0A2W1JNX5"/>
<reference evidence="6 7" key="1">
    <citation type="journal article" date="2018" name="Sci. Rep.">
        <title>A novel species of the marine cyanobacterium Acaryochloris with a unique pigment content and lifestyle.</title>
        <authorList>
            <person name="Partensky F."/>
            <person name="Six C."/>
            <person name="Ratin M."/>
            <person name="Garczarek L."/>
            <person name="Vaulot D."/>
            <person name="Probert I."/>
            <person name="Calteau A."/>
            <person name="Gourvil P."/>
            <person name="Marie D."/>
            <person name="Grebert T."/>
            <person name="Bouchier C."/>
            <person name="Le Panse S."/>
            <person name="Gachenot M."/>
            <person name="Rodriguez F."/>
            <person name="Garrido J.L."/>
        </authorList>
    </citation>
    <scope>NUCLEOTIDE SEQUENCE [LARGE SCALE GENOMIC DNA]</scope>
    <source>
        <strain evidence="6 7">RCC1774</strain>
    </source>
</reference>
<dbReference type="GO" id="GO:0140664">
    <property type="term" value="F:ATP-dependent DNA damage sensor activity"/>
    <property type="evidence" value="ECO:0007669"/>
    <property type="project" value="InterPro"/>
</dbReference>
<dbReference type="Proteomes" id="UP000248857">
    <property type="component" value="Unassembled WGS sequence"/>
</dbReference>
<dbReference type="Pfam" id="PF08676">
    <property type="entry name" value="MutL_C"/>
    <property type="match status" value="1"/>
</dbReference>
<evidence type="ECO:0000256" key="1">
    <source>
        <dbReference type="ARBA" id="ARBA00006082"/>
    </source>
</evidence>
<dbReference type="InterPro" id="IPR013507">
    <property type="entry name" value="DNA_mismatch_S5_2-like"/>
</dbReference>
<dbReference type="SUPFAM" id="SSF118116">
    <property type="entry name" value="DNA mismatch repair protein MutL"/>
    <property type="match status" value="1"/>
</dbReference>
<evidence type="ECO:0000313" key="7">
    <source>
        <dbReference type="Proteomes" id="UP000248857"/>
    </source>
</evidence>
<dbReference type="InterPro" id="IPR020568">
    <property type="entry name" value="Ribosomal_Su5_D2-typ_SF"/>
</dbReference>
<evidence type="ECO:0000259" key="5">
    <source>
        <dbReference type="SMART" id="SM01340"/>
    </source>
</evidence>
<dbReference type="SMART" id="SM01340">
    <property type="entry name" value="DNA_mis_repair"/>
    <property type="match status" value="1"/>
</dbReference>
<dbReference type="SMART" id="SM00853">
    <property type="entry name" value="MutL_C"/>
    <property type="match status" value="1"/>
</dbReference>
<dbReference type="Pfam" id="PF13589">
    <property type="entry name" value="HATPase_c_3"/>
    <property type="match status" value="1"/>
</dbReference>
<dbReference type="EMBL" id="PQWO01000024">
    <property type="protein sequence ID" value="PZD70951.1"/>
    <property type="molecule type" value="Genomic_DNA"/>
</dbReference>
<dbReference type="Gene3D" id="3.30.1370.100">
    <property type="entry name" value="MutL, C-terminal domain, regulatory subdomain"/>
    <property type="match status" value="1"/>
</dbReference>
<dbReference type="Gene3D" id="3.30.1540.20">
    <property type="entry name" value="MutL, C-terminal domain, dimerisation subdomain"/>
    <property type="match status" value="1"/>
</dbReference>
<dbReference type="Gene3D" id="3.30.565.10">
    <property type="entry name" value="Histidine kinase-like ATPase, C-terminal domain"/>
    <property type="match status" value="1"/>
</dbReference>
<proteinExistence type="inferred from homology"/>
<dbReference type="InterPro" id="IPR014721">
    <property type="entry name" value="Ribsml_uS5_D2-typ_fold_subgr"/>
</dbReference>
<dbReference type="Pfam" id="PF01119">
    <property type="entry name" value="DNA_mis_repair"/>
    <property type="match status" value="1"/>
</dbReference>
<organism evidence="6 7">
    <name type="scientific">Acaryochloris thomasi RCC1774</name>
    <dbReference type="NCBI Taxonomy" id="1764569"/>
    <lineage>
        <taxon>Bacteria</taxon>
        <taxon>Bacillati</taxon>
        <taxon>Cyanobacteriota</taxon>
        <taxon>Cyanophyceae</taxon>
        <taxon>Acaryochloridales</taxon>
        <taxon>Acaryochloridaceae</taxon>
        <taxon>Acaryochloris</taxon>
        <taxon>Acaryochloris thomasi</taxon>
    </lineage>
</organism>
<comment type="similarity">
    <text evidence="1">Belongs to the DNA mismatch repair MutL/HexB family.</text>
</comment>
<dbReference type="InterPro" id="IPR002099">
    <property type="entry name" value="MutL/Mlh/PMS"/>
</dbReference>
<dbReference type="PANTHER" id="PTHR10073:SF12">
    <property type="entry name" value="DNA MISMATCH REPAIR PROTEIN MLH1"/>
    <property type="match status" value="1"/>
</dbReference>
<dbReference type="Gene3D" id="3.30.230.10">
    <property type="match status" value="1"/>
</dbReference>
<dbReference type="PROSITE" id="PS00058">
    <property type="entry name" value="DNA_MISMATCH_REPAIR_1"/>
    <property type="match status" value="1"/>
</dbReference>
<dbReference type="InterPro" id="IPR042120">
    <property type="entry name" value="MutL_C_dimsub"/>
</dbReference>
<dbReference type="FunFam" id="3.30.565.10:FF:000003">
    <property type="entry name" value="DNA mismatch repair endonuclease MutL"/>
    <property type="match status" value="1"/>
</dbReference>
<dbReference type="InterPro" id="IPR036890">
    <property type="entry name" value="HATPase_C_sf"/>
</dbReference>
<keyword evidence="2" id="KW-0227">DNA damage</keyword>
<dbReference type="InterPro" id="IPR014790">
    <property type="entry name" value="MutL_C"/>
</dbReference>
<dbReference type="GO" id="GO:0006298">
    <property type="term" value="P:mismatch repair"/>
    <property type="evidence" value="ECO:0007669"/>
    <property type="project" value="InterPro"/>
</dbReference>
<evidence type="ECO:0000313" key="6">
    <source>
        <dbReference type="EMBL" id="PZD70951.1"/>
    </source>
</evidence>
<dbReference type="GO" id="GO:0005524">
    <property type="term" value="F:ATP binding"/>
    <property type="evidence" value="ECO:0007669"/>
    <property type="project" value="InterPro"/>
</dbReference>
<keyword evidence="3" id="KW-0234">DNA repair</keyword>
<comment type="caution">
    <text evidence="6">The sequence shown here is derived from an EMBL/GenBank/DDBJ whole genome shotgun (WGS) entry which is preliminary data.</text>
</comment>
<dbReference type="InterPro" id="IPR042121">
    <property type="entry name" value="MutL_C_regsub"/>
</dbReference>
<feature type="domain" description="MutL C-terminal dimerisation" evidence="4">
    <location>
        <begin position="393"/>
        <end position="515"/>
    </location>
</feature>
<dbReference type="NCBIfam" id="NF000951">
    <property type="entry name" value="PRK00095.2-1"/>
    <property type="match status" value="1"/>
</dbReference>
<dbReference type="GO" id="GO:0030983">
    <property type="term" value="F:mismatched DNA binding"/>
    <property type="evidence" value="ECO:0007669"/>
    <property type="project" value="InterPro"/>
</dbReference>
<dbReference type="NCBIfam" id="TIGR00585">
    <property type="entry name" value="mutl"/>
    <property type="match status" value="1"/>
</dbReference>